<dbReference type="PANTHER" id="PTHR33240:SF8">
    <property type="entry name" value="OS03G0439900 PROTEIN"/>
    <property type="match status" value="1"/>
</dbReference>
<comment type="caution">
    <text evidence="1">The sequence shown here is derived from an EMBL/GenBank/DDBJ whole genome shotgun (WGS) entry which is preliminary data.</text>
</comment>
<dbReference type="InterPro" id="IPR021109">
    <property type="entry name" value="Peptidase_aspartic_dom_sf"/>
</dbReference>
<evidence type="ECO:0000313" key="1">
    <source>
        <dbReference type="EMBL" id="RVW89559.1"/>
    </source>
</evidence>
<reference evidence="1 2" key="1">
    <citation type="journal article" date="2018" name="PLoS Genet.">
        <title>Population sequencing reveals clonal diversity and ancestral inbreeding in the grapevine cultivar Chardonnay.</title>
        <authorList>
            <person name="Roach M.J."/>
            <person name="Johnson D.L."/>
            <person name="Bohlmann J."/>
            <person name="van Vuuren H.J."/>
            <person name="Jones S.J."/>
            <person name="Pretorius I.S."/>
            <person name="Schmidt S.A."/>
            <person name="Borneman A.R."/>
        </authorList>
    </citation>
    <scope>NUCLEOTIDE SEQUENCE [LARGE SCALE GENOMIC DNA]</scope>
    <source>
        <strain evidence="2">cv. Chardonnay</strain>
        <tissue evidence="1">Leaf</tissue>
    </source>
</reference>
<sequence length="172" mass="19061">MELPSFSPQDLARVTVPHEDALVLSLKIVGFQVCWVLVDPGSSTNLLHISTYKQMGIPFSTLGSPSRVLIGFNGLTTWSLGEIVFPVEADPTNLNVHFSIGSDPLPYNAILRRAWIHKMKATPSTYHQKVSFLTKARQVDLFGSQLTARQCYQVNVMLAGEEIENTCTDNEP</sequence>
<organism evidence="1 2">
    <name type="scientific">Vitis vinifera</name>
    <name type="common">Grape</name>
    <dbReference type="NCBI Taxonomy" id="29760"/>
    <lineage>
        <taxon>Eukaryota</taxon>
        <taxon>Viridiplantae</taxon>
        <taxon>Streptophyta</taxon>
        <taxon>Embryophyta</taxon>
        <taxon>Tracheophyta</taxon>
        <taxon>Spermatophyta</taxon>
        <taxon>Magnoliopsida</taxon>
        <taxon>eudicotyledons</taxon>
        <taxon>Gunneridae</taxon>
        <taxon>Pentapetalae</taxon>
        <taxon>rosids</taxon>
        <taxon>Vitales</taxon>
        <taxon>Vitaceae</taxon>
        <taxon>Viteae</taxon>
        <taxon>Vitis</taxon>
    </lineage>
</organism>
<proteinExistence type="predicted"/>
<accession>A0A438HYL6</accession>
<dbReference type="EMBL" id="QGNW01000163">
    <property type="protein sequence ID" value="RVW89559.1"/>
    <property type="molecule type" value="Genomic_DNA"/>
</dbReference>
<evidence type="ECO:0000313" key="2">
    <source>
        <dbReference type="Proteomes" id="UP000288805"/>
    </source>
</evidence>
<dbReference type="AlphaFoldDB" id="A0A438HYL6"/>
<dbReference type="CDD" id="cd00303">
    <property type="entry name" value="retropepsin_like"/>
    <property type="match status" value="1"/>
</dbReference>
<gene>
    <name evidence="1" type="ORF">CK203_043606</name>
</gene>
<protein>
    <submittedName>
        <fullName evidence="1">Uncharacterized protein</fullName>
    </submittedName>
</protein>
<dbReference type="Proteomes" id="UP000288805">
    <property type="component" value="Unassembled WGS sequence"/>
</dbReference>
<dbReference type="Gene3D" id="2.40.70.10">
    <property type="entry name" value="Acid Proteases"/>
    <property type="match status" value="1"/>
</dbReference>
<dbReference type="PANTHER" id="PTHR33240">
    <property type="entry name" value="OS08G0508500 PROTEIN"/>
    <property type="match status" value="1"/>
</dbReference>
<name>A0A438HYL6_VITVI</name>